<dbReference type="Gene3D" id="1.20.1270.280">
    <property type="match status" value="1"/>
</dbReference>
<gene>
    <name evidence="4" type="ORF">DHA2_153734</name>
</gene>
<evidence type="ECO:0000313" key="4">
    <source>
        <dbReference type="EMBL" id="ESU34920.1"/>
    </source>
</evidence>
<dbReference type="InterPro" id="IPR043160">
    <property type="entry name" value="Dynein_C_barrel"/>
</dbReference>
<dbReference type="VEuPathDB" id="GiardiaDB:GL50581_4245"/>
<comment type="caution">
    <text evidence="4">The sequence shown here is derived from an EMBL/GenBank/DDBJ whole genome shotgun (WGS) entry which is preliminary data.</text>
</comment>
<dbReference type="VEuPathDB" id="GiardiaDB:QR46_2128"/>
<dbReference type="FunFam" id="1.20.1270.280:FF:000018">
    <property type="entry name" value="Dynein heavy chain 4"/>
    <property type="match status" value="1"/>
</dbReference>
<dbReference type="Gene3D" id="3.10.490.20">
    <property type="match status" value="1"/>
</dbReference>
<organism evidence="4 5">
    <name type="scientific">Giardia intestinalis</name>
    <name type="common">Giardia lamblia</name>
    <dbReference type="NCBI Taxonomy" id="5741"/>
    <lineage>
        <taxon>Eukaryota</taxon>
        <taxon>Metamonada</taxon>
        <taxon>Diplomonadida</taxon>
        <taxon>Hexamitidae</taxon>
        <taxon>Giardiinae</taxon>
        <taxon>Giardia</taxon>
    </lineage>
</organism>
<protein>
    <submittedName>
        <fullName evidence="4">Dynein beta chain, ciliary</fullName>
    </submittedName>
</protein>
<reference evidence="4 5" key="2">
    <citation type="journal article" date="2013" name="Genome Biol. Evol.">
        <title>Genome sequencing of Giardia lamblia genotypes A2 and B isolates (DH and GS) and comparative analysis with the genomes of genotypes A1 and E (WB and Pig).</title>
        <authorList>
            <person name="Adam R.D."/>
            <person name="Dahlstrom E.W."/>
            <person name="Martens C.A."/>
            <person name="Bruno D.P."/>
            <person name="Barbian K.D."/>
            <person name="Ricklefs S.M."/>
            <person name="Hernandez M.M."/>
            <person name="Narla N.P."/>
            <person name="Patel R.B."/>
            <person name="Porcella S.F."/>
            <person name="Nash T.E."/>
        </authorList>
    </citation>
    <scope>NUCLEOTIDE SEQUENCE [LARGE SCALE GENOMIC DNA]</scope>
    <source>
        <strain evidence="4 5">DH</strain>
    </source>
</reference>
<dbReference type="InterPro" id="IPR041228">
    <property type="entry name" value="Dynein_C"/>
</dbReference>
<dbReference type="PANTHER" id="PTHR46532:SF4">
    <property type="entry name" value="AAA+ ATPASE DOMAIN-CONTAINING PROTEIN"/>
    <property type="match status" value="1"/>
</dbReference>
<name>V6TDM1_GIAIN</name>
<feature type="domain" description="Dynein heavy chain C-terminal" evidence="3">
    <location>
        <begin position="24"/>
        <end position="289"/>
    </location>
</feature>
<dbReference type="Pfam" id="PF18199">
    <property type="entry name" value="Dynein_C"/>
    <property type="match status" value="1"/>
</dbReference>
<feature type="compositionally biased region" description="Polar residues" evidence="2">
    <location>
        <begin position="9"/>
        <end position="21"/>
    </location>
</feature>
<dbReference type="FunFam" id="3.10.490.20:FF:000009">
    <property type="entry name" value="Dynein heavy chain 4"/>
    <property type="match status" value="1"/>
</dbReference>
<sequence length="293" mass="32982">MLKMHSHSEGGSATRSPSCSTGGELAQINAILNGLPALFDEEAVNEKYPTNYYQSMNTVLVQECARYNKLLRIMRSTLVNAERVIKGLIIMTKETEGVLGAMRLNQVPSVWETTAWPSVIPLSRWIVDLQERVSFIRSWTVEGVPKVVWFSGFSYPQAFLTGILQNYARRAKIAIDELVFDFQVTSEPVELEHAMTISGLFLQCASWSEAGLADARPNVLFEEMPNIVLIPTRNTDLEVSNRYPCPVYRTSLRRGVLTTTGHSSNYILDVLLPSNEHVNKWIRLGVALFQQKD</sequence>
<dbReference type="GO" id="GO:0051959">
    <property type="term" value="F:dynein light intermediate chain binding"/>
    <property type="evidence" value="ECO:0007669"/>
    <property type="project" value="InterPro"/>
</dbReference>
<proteinExistence type="inferred from homology"/>
<dbReference type="PANTHER" id="PTHR46532">
    <property type="entry name" value="MALE FERTILITY FACTOR KL5"/>
    <property type="match status" value="1"/>
</dbReference>
<evidence type="ECO:0000256" key="1">
    <source>
        <dbReference type="ARBA" id="ARBA00008887"/>
    </source>
</evidence>
<dbReference type="VEuPathDB" id="GiardiaDB:GL50803_0037985"/>
<evidence type="ECO:0000313" key="5">
    <source>
        <dbReference type="Proteomes" id="UP000018320"/>
    </source>
</evidence>
<evidence type="ECO:0000256" key="2">
    <source>
        <dbReference type="SAM" id="MobiDB-lite"/>
    </source>
</evidence>
<dbReference type="GO" id="GO:0045505">
    <property type="term" value="F:dynein intermediate chain binding"/>
    <property type="evidence" value="ECO:0007669"/>
    <property type="project" value="InterPro"/>
</dbReference>
<dbReference type="AlphaFoldDB" id="V6TDM1"/>
<dbReference type="GO" id="GO:0007018">
    <property type="term" value="P:microtubule-based movement"/>
    <property type="evidence" value="ECO:0007669"/>
    <property type="project" value="InterPro"/>
</dbReference>
<accession>V6TDM1</accession>
<reference evidence="5" key="1">
    <citation type="submission" date="2012-02" db="EMBL/GenBank/DDBJ databases">
        <title>Genome sequencing of Giardia lamblia Genotypes A2 and B isolates (DH and GS) and comparative analysis with the genomes of Genotypes A1 and E (WB and Pig).</title>
        <authorList>
            <person name="Adam R."/>
            <person name="Dahlstrom E."/>
            <person name="Martens C."/>
            <person name="Bruno D."/>
            <person name="Barbian K."/>
            <person name="Porcella S.F."/>
            <person name="Nash T."/>
        </authorList>
    </citation>
    <scope>NUCLEOTIDE SEQUENCE</scope>
    <source>
        <strain evidence="5">DH</strain>
    </source>
</reference>
<dbReference type="GO" id="GO:0005858">
    <property type="term" value="C:axonemal dynein complex"/>
    <property type="evidence" value="ECO:0007669"/>
    <property type="project" value="TreeGrafter"/>
</dbReference>
<feature type="region of interest" description="Disordered" evidence="2">
    <location>
        <begin position="1"/>
        <end position="21"/>
    </location>
</feature>
<dbReference type="EMBL" id="AHGT01000117">
    <property type="protein sequence ID" value="ESU34920.1"/>
    <property type="molecule type" value="Genomic_DNA"/>
</dbReference>
<dbReference type="Proteomes" id="UP000018320">
    <property type="component" value="Unassembled WGS sequence"/>
</dbReference>
<dbReference type="VEuPathDB" id="GiardiaDB:DHA2_153734"/>
<evidence type="ECO:0000259" key="3">
    <source>
        <dbReference type="Pfam" id="PF18199"/>
    </source>
</evidence>
<dbReference type="InterPro" id="IPR026983">
    <property type="entry name" value="DHC"/>
</dbReference>
<comment type="similarity">
    <text evidence="1">Belongs to the dynein heavy chain family.</text>
</comment>